<name>A0ABR4R1B7_9BORD</name>
<keyword evidence="8" id="KW-1185">Reference proteome</keyword>
<evidence type="ECO:0000313" key="8">
    <source>
        <dbReference type="Proteomes" id="UP000025748"/>
    </source>
</evidence>
<dbReference type="InterPro" id="IPR002994">
    <property type="entry name" value="Surf1/Shy1"/>
</dbReference>
<comment type="subcellular location">
    <subcellularLocation>
        <location evidence="6">Cell membrane</location>
        <topology evidence="6">Multi-pass membrane protein</topology>
    </subcellularLocation>
    <subcellularLocation>
        <location evidence="1">Membrane</location>
    </subcellularLocation>
</comment>
<keyword evidence="3 6" id="KW-0812">Transmembrane</keyword>
<dbReference type="CDD" id="cd06662">
    <property type="entry name" value="SURF1"/>
    <property type="match status" value="1"/>
</dbReference>
<dbReference type="Proteomes" id="UP000025748">
    <property type="component" value="Unassembled WGS sequence"/>
</dbReference>
<evidence type="ECO:0000256" key="5">
    <source>
        <dbReference type="ARBA" id="ARBA00023136"/>
    </source>
</evidence>
<proteinExistence type="inferred from homology"/>
<gene>
    <name evidence="7" type="ORF">L544_4480</name>
</gene>
<accession>A0ABR4R1B7</accession>
<keyword evidence="5 6" id="KW-0472">Membrane</keyword>
<comment type="caution">
    <text evidence="7">The sequence shown here is derived from an EMBL/GenBank/DDBJ whole genome shotgun (WGS) entry which is preliminary data.</text>
</comment>
<evidence type="ECO:0000256" key="4">
    <source>
        <dbReference type="ARBA" id="ARBA00022989"/>
    </source>
</evidence>
<keyword evidence="4 6" id="KW-1133">Transmembrane helix</keyword>
<sequence>MKATMTMTRIPASAENKIIADMARPHSTRLTLIALLLLAGVVAVTVSLGRWQLHRADERRAVLAAIESGRGQAPLELGSGASARPGDFAPWRPARARGQWLAQYSVWLDNRNHDGRPGYWLATPLQLAPGGPAVLVLRGWLARQPGTAPAAPPTPAGPVTVQGELAQRVPRLFELWNMGGGGSLPARLAPGQLPTVQNLDLAAYGQATGLALLPVVLMQTVSEDDGLLRDWPQPSVDFHQNQGYALQWFSFATIAVLAWVAVAVRAWRRRRP</sequence>
<evidence type="ECO:0000313" key="7">
    <source>
        <dbReference type="EMBL" id="KCB24106.1"/>
    </source>
</evidence>
<feature type="transmembrane region" description="Helical" evidence="6">
    <location>
        <begin position="248"/>
        <end position="267"/>
    </location>
</feature>
<dbReference type="InterPro" id="IPR045214">
    <property type="entry name" value="Surf1/Surf4"/>
</dbReference>
<evidence type="ECO:0000256" key="3">
    <source>
        <dbReference type="ARBA" id="ARBA00022692"/>
    </source>
</evidence>
<evidence type="ECO:0000256" key="6">
    <source>
        <dbReference type="RuleBase" id="RU363076"/>
    </source>
</evidence>
<comment type="similarity">
    <text evidence="2 6">Belongs to the SURF1 family.</text>
</comment>
<organism evidence="7 8">
    <name type="scientific">Bordetella hinzii OH87 BAL007II</name>
    <dbReference type="NCBI Taxonomy" id="1331262"/>
    <lineage>
        <taxon>Bacteria</taxon>
        <taxon>Pseudomonadati</taxon>
        <taxon>Pseudomonadota</taxon>
        <taxon>Betaproteobacteria</taxon>
        <taxon>Burkholderiales</taxon>
        <taxon>Alcaligenaceae</taxon>
        <taxon>Bordetella</taxon>
    </lineage>
</organism>
<dbReference type="PROSITE" id="PS50895">
    <property type="entry name" value="SURF1"/>
    <property type="match status" value="1"/>
</dbReference>
<dbReference type="EMBL" id="JHEM01000016">
    <property type="protein sequence ID" value="KCB24106.1"/>
    <property type="molecule type" value="Genomic_DNA"/>
</dbReference>
<reference evidence="7 8" key="1">
    <citation type="submission" date="2014-03" db="EMBL/GenBank/DDBJ databases">
        <title>Genome sequence of Bordetella hinzii.</title>
        <authorList>
            <person name="Register K."/>
            <person name="Harvill E."/>
            <person name="Goodfield L.L."/>
            <person name="Ivanov Y.V."/>
            <person name="Meyer J.A."/>
            <person name="Muse S.J."/>
            <person name="Jacobs N."/>
            <person name="Bendor L."/>
            <person name="Smallridge W.E."/>
            <person name="Brinkac L.M."/>
            <person name="Sanka R."/>
            <person name="Kim M."/>
            <person name="Losada L."/>
        </authorList>
    </citation>
    <scope>NUCLEOTIDE SEQUENCE [LARGE SCALE GENOMIC DNA]</scope>
    <source>
        <strain evidence="7 8">OH87 BAL007II</strain>
    </source>
</reference>
<protein>
    <recommendedName>
        <fullName evidence="6">SURF1-like protein</fullName>
    </recommendedName>
</protein>
<dbReference type="PANTHER" id="PTHR23427">
    <property type="entry name" value="SURFEIT LOCUS PROTEIN"/>
    <property type="match status" value="1"/>
</dbReference>
<keyword evidence="6" id="KW-1003">Cell membrane</keyword>
<dbReference type="Pfam" id="PF02104">
    <property type="entry name" value="SURF1"/>
    <property type="match status" value="1"/>
</dbReference>
<dbReference type="PANTHER" id="PTHR23427:SF2">
    <property type="entry name" value="SURFEIT LOCUS PROTEIN 1"/>
    <property type="match status" value="1"/>
</dbReference>
<evidence type="ECO:0000256" key="2">
    <source>
        <dbReference type="ARBA" id="ARBA00007165"/>
    </source>
</evidence>
<comment type="caution">
    <text evidence="6">Lacks conserved residue(s) required for the propagation of feature annotation.</text>
</comment>
<evidence type="ECO:0000256" key="1">
    <source>
        <dbReference type="ARBA" id="ARBA00004370"/>
    </source>
</evidence>